<feature type="region of interest" description="Disordered" evidence="1">
    <location>
        <begin position="1"/>
        <end position="185"/>
    </location>
</feature>
<dbReference type="InterPro" id="IPR029071">
    <property type="entry name" value="Ubiquitin-like_domsf"/>
</dbReference>
<evidence type="ECO:0000256" key="1">
    <source>
        <dbReference type="SAM" id="MobiDB-lite"/>
    </source>
</evidence>
<dbReference type="GeneID" id="89932408"/>
<dbReference type="PANTHER" id="PTHR38700">
    <property type="entry name" value="YALI0E22418P"/>
    <property type="match status" value="1"/>
</dbReference>
<reference evidence="2 3" key="1">
    <citation type="submission" date="2023-08" db="EMBL/GenBank/DDBJ databases">
        <title>Black Yeasts Isolated from many extreme environments.</title>
        <authorList>
            <person name="Coleine C."/>
            <person name="Stajich J.E."/>
            <person name="Selbmann L."/>
        </authorList>
    </citation>
    <scope>NUCLEOTIDE SEQUENCE [LARGE SCALE GENOMIC DNA]</scope>
    <source>
        <strain evidence="2 3">CCFEE 5935</strain>
    </source>
</reference>
<feature type="compositionally biased region" description="Polar residues" evidence="1">
    <location>
        <begin position="776"/>
        <end position="797"/>
    </location>
</feature>
<feature type="compositionally biased region" description="Basic and acidic residues" evidence="1">
    <location>
        <begin position="65"/>
        <end position="74"/>
    </location>
</feature>
<feature type="region of interest" description="Disordered" evidence="1">
    <location>
        <begin position="855"/>
        <end position="878"/>
    </location>
</feature>
<feature type="compositionally biased region" description="Basic and acidic residues" evidence="1">
    <location>
        <begin position="647"/>
        <end position="660"/>
    </location>
</feature>
<feature type="compositionally biased region" description="Basic residues" evidence="1">
    <location>
        <begin position="14"/>
        <end position="23"/>
    </location>
</feature>
<organism evidence="2 3">
    <name type="scientific">Saxophila tyrrhenica</name>
    <dbReference type="NCBI Taxonomy" id="1690608"/>
    <lineage>
        <taxon>Eukaryota</taxon>
        <taxon>Fungi</taxon>
        <taxon>Dikarya</taxon>
        <taxon>Ascomycota</taxon>
        <taxon>Pezizomycotina</taxon>
        <taxon>Dothideomycetes</taxon>
        <taxon>Dothideomycetidae</taxon>
        <taxon>Mycosphaerellales</taxon>
        <taxon>Extremaceae</taxon>
        <taxon>Saxophila</taxon>
    </lineage>
</organism>
<dbReference type="EMBL" id="JAVRRT010000031">
    <property type="protein sequence ID" value="KAK5162927.1"/>
    <property type="molecule type" value="Genomic_DNA"/>
</dbReference>
<dbReference type="RefSeq" id="XP_064653526.1">
    <property type="nucleotide sequence ID" value="XM_064808300.1"/>
</dbReference>
<feature type="region of interest" description="Disordered" evidence="1">
    <location>
        <begin position="504"/>
        <end position="533"/>
    </location>
</feature>
<accession>A0AAV9NXK5</accession>
<dbReference type="Gene3D" id="2.30.29.30">
    <property type="entry name" value="Pleckstrin-homology domain (PH domain)/Phosphotyrosine-binding domain (PTB)"/>
    <property type="match status" value="1"/>
</dbReference>
<feature type="compositionally biased region" description="Polar residues" evidence="1">
    <location>
        <begin position="661"/>
        <end position="670"/>
    </location>
</feature>
<keyword evidence="3" id="KW-1185">Reference proteome</keyword>
<proteinExistence type="predicted"/>
<sequence>MADLPSSPPSQKVSRYRSQRKPHPPPDELRDPLPVQQHEVPADDSFTRSKSRYRRGPTGASRPATARDQDHVDVVPRPASKRVASAERTAQTQMNSRPPSQRQPGGLKTYHERTVSPPTQSGTVDTRRVNGGELDWDEEDGRRKRLQERYSAQQGQVAGLVARKRSSPPTGELFPPPQPTAVRPTTQPVVLDGPPTSDQIRATKSTSALPQFKDDEDEETAGCFGLFKRKRGEVAPQNEKHTLSHPVPSNEPATIKPGGGGVVPGIDAPVSAVNSGDRSVLVECGKSKTVFPVTPTTTPVDIIKTASVCMAERIDLKSAVLIESFITVGIQRPLRRYEHIRDVMNSWDTDRSNALILVDPGTGSSEVELSVAGAPKQKPEDHSWFMSFSQKPGKWDKRYISLRSDGQIVAQKDPDKPKDVVNVCHLSDFDIYTPTQEKARRKIKPPKKMCFAIKSQQKSSVFESTQNFVHFFCTNDRQTADDFHATIQGWRSWYLVHVMGEGRKPKSAEGAAMDKEIGRGNTHRTGNSMDSAYHLGSFKPLIEMDQLDRRPGTGRSAEAPPPMSAGFTKSSSQFDTTVSPERRTSRAKKQRPPGAMGNRGHLAEDEPLANLGTRPSTNRRRPSNDQTKASPEEFLTTGLLGRTYSQRQRENAERENKKESPFTNGSNLLNTGYDVREEEYSGRRSSDLTPKRTHSTRAQHAHGATDSGGIHRSNSRAREMPKPLVDLTPQYREPPQHLKKGRGYNPDGGAGALIENATSPEDPLGLPPSTDWRARNNASGSPQSRSPPLSRNQTVSRSIRRPAADQSAFTGEGLMAGPQAQSGWGGGTKGRGVMDGSRAKGPMVDLTQRNQFANGSLLGKVERAAGQPQPVIDRSRED</sequence>
<dbReference type="PANTHER" id="PTHR38700:SF1">
    <property type="entry name" value="PH DOMAIN-CONTAINING PROTEIN"/>
    <property type="match status" value="1"/>
</dbReference>
<feature type="region of interest" description="Disordered" evidence="1">
    <location>
        <begin position="548"/>
        <end position="841"/>
    </location>
</feature>
<protein>
    <recommendedName>
        <fullName evidence="4">PH domain-containing protein</fullName>
    </recommendedName>
</protein>
<dbReference type="AlphaFoldDB" id="A0AAV9NXK5"/>
<dbReference type="SUPFAM" id="SSF50729">
    <property type="entry name" value="PH domain-like"/>
    <property type="match status" value="1"/>
</dbReference>
<dbReference type="SUPFAM" id="SSF54236">
    <property type="entry name" value="Ubiquitin-like"/>
    <property type="match status" value="1"/>
</dbReference>
<feature type="compositionally biased region" description="Basic residues" evidence="1">
    <location>
        <begin position="691"/>
        <end position="700"/>
    </location>
</feature>
<dbReference type="Proteomes" id="UP001337655">
    <property type="component" value="Unassembled WGS sequence"/>
</dbReference>
<evidence type="ECO:0008006" key="4">
    <source>
        <dbReference type="Google" id="ProtNLM"/>
    </source>
</evidence>
<feature type="compositionally biased region" description="Basic and acidic residues" evidence="1">
    <location>
        <begin position="674"/>
        <end position="690"/>
    </location>
</feature>
<name>A0AAV9NXK5_9PEZI</name>
<feature type="compositionally biased region" description="Polar residues" evidence="1">
    <location>
        <begin position="88"/>
        <end position="103"/>
    </location>
</feature>
<comment type="caution">
    <text evidence="2">The sequence shown here is derived from an EMBL/GenBank/DDBJ whole genome shotgun (WGS) entry which is preliminary data.</text>
</comment>
<dbReference type="InterPro" id="IPR011993">
    <property type="entry name" value="PH-like_dom_sf"/>
</dbReference>
<feature type="compositionally biased region" description="Basic and acidic residues" evidence="1">
    <location>
        <begin position="504"/>
        <end position="518"/>
    </location>
</feature>
<feature type="compositionally biased region" description="Polar residues" evidence="1">
    <location>
        <begin position="567"/>
        <end position="579"/>
    </location>
</feature>
<evidence type="ECO:0000313" key="2">
    <source>
        <dbReference type="EMBL" id="KAK5162927.1"/>
    </source>
</evidence>
<evidence type="ECO:0000313" key="3">
    <source>
        <dbReference type="Proteomes" id="UP001337655"/>
    </source>
</evidence>
<gene>
    <name evidence="2" type="ORF">LTR77_011088</name>
</gene>